<proteinExistence type="predicted"/>
<name>A0A4Y7JGS3_PAPSO</name>
<dbReference type="PANTHER" id="PTHR34677:SF3">
    <property type="entry name" value="BACTERIAL IG-LIKE DOMAIN-CONTAINING PROTEIN"/>
    <property type="match status" value="1"/>
</dbReference>
<dbReference type="OMA" id="ITIVIEF"/>
<protein>
    <submittedName>
        <fullName evidence="1">Uncharacterized protein</fullName>
    </submittedName>
</protein>
<dbReference type="EMBL" id="CM010719">
    <property type="protein sequence ID" value="RZC60324.1"/>
    <property type="molecule type" value="Genomic_DNA"/>
</dbReference>
<accession>A0A4Y7JGS3</accession>
<keyword evidence="2" id="KW-1185">Reference proteome</keyword>
<gene>
    <name evidence="1" type="ORF">C5167_022075</name>
</gene>
<dbReference type="Gramene" id="RZC60324">
    <property type="protein sequence ID" value="RZC60324"/>
    <property type="gene ID" value="C5167_022075"/>
</dbReference>
<dbReference type="AlphaFoldDB" id="A0A4Y7JGS3"/>
<organism evidence="1 2">
    <name type="scientific">Papaver somniferum</name>
    <name type="common">Opium poppy</name>
    <dbReference type="NCBI Taxonomy" id="3469"/>
    <lineage>
        <taxon>Eukaryota</taxon>
        <taxon>Viridiplantae</taxon>
        <taxon>Streptophyta</taxon>
        <taxon>Embryophyta</taxon>
        <taxon>Tracheophyta</taxon>
        <taxon>Spermatophyta</taxon>
        <taxon>Magnoliopsida</taxon>
        <taxon>Ranunculales</taxon>
        <taxon>Papaveraceae</taxon>
        <taxon>Papaveroideae</taxon>
        <taxon>Papaver</taxon>
    </lineage>
</organism>
<evidence type="ECO:0000313" key="2">
    <source>
        <dbReference type="Proteomes" id="UP000316621"/>
    </source>
</evidence>
<dbReference type="PANTHER" id="PTHR34677">
    <property type="match status" value="1"/>
</dbReference>
<dbReference type="Proteomes" id="UP000316621">
    <property type="component" value="Chromosome 5"/>
</dbReference>
<sequence>MFIISVEPTVLVHFDQVPGSRSRSSTAVFRYSIVGLNGSQIFQRRHWCSISCQIDDQILRHCPDDHIILRNLSVNPSHSFQVSVTTLDGDRNSSAYKWFIDTIPPTASITSETSYTNAMGVSIDITFSEACTKGGGFNCINASSCDVLINGPAEVNASTLNMVEHDIKYRIKVEFSATGVSGRVVVKMADMFCTDEAGNQFKRTNKSVLILHFDRRPVDMVLWTTIPSYKLKIGEVPRTVLATNKLEDLEFYLDFSSPVVNSTADILSVLHANFGSLVPIKTKGHGGRRFVFRLVNVTKTDIFTVKVQPSFIIRQSGTAASSVEPIAFLYDITRPSVRLTTKFPGVTTKEFNIQVVTEFSEPVFDFQASGIEVVGGSITRQVMW</sequence>
<evidence type="ECO:0000313" key="1">
    <source>
        <dbReference type="EMBL" id="RZC60324.1"/>
    </source>
</evidence>
<dbReference type="STRING" id="3469.A0A4Y7JGS3"/>
<reference evidence="1 2" key="1">
    <citation type="journal article" date="2018" name="Science">
        <title>The opium poppy genome and morphinan production.</title>
        <authorList>
            <person name="Guo L."/>
            <person name="Winzer T."/>
            <person name="Yang X."/>
            <person name="Li Y."/>
            <person name="Ning Z."/>
            <person name="He Z."/>
            <person name="Teodor R."/>
            <person name="Lu Y."/>
            <person name="Bowser T.A."/>
            <person name="Graham I.A."/>
            <person name="Ye K."/>
        </authorList>
    </citation>
    <scope>NUCLEOTIDE SEQUENCE [LARGE SCALE GENOMIC DNA]</scope>
    <source>
        <strain evidence="2">cv. HN1</strain>
        <tissue evidence="1">Leaves</tissue>
    </source>
</reference>